<dbReference type="Gene3D" id="3.90.550.50">
    <property type="match status" value="1"/>
</dbReference>
<evidence type="ECO:0000256" key="3">
    <source>
        <dbReference type="ARBA" id="ARBA00022679"/>
    </source>
</evidence>
<feature type="domain" description="Fringe-like glycosyltransferase" evidence="9">
    <location>
        <begin position="19"/>
        <end position="231"/>
    </location>
</feature>
<keyword evidence="11" id="KW-1185">Reference proteome</keyword>
<comment type="caution">
    <text evidence="10">The sequence shown here is derived from an EMBL/GenBank/DDBJ whole genome shotgun (WGS) entry which is preliminary data.</text>
</comment>
<dbReference type="EMBL" id="JANCYU010000034">
    <property type="protein sequence ID" value="KAK4525893.1"/>
    <property type="molecule type" value="Genomic_DNA"/>
</dbReference>
<dbReference type="Proteomes" id="UP001300502">
    <property type="component" value="Unassembled WGS sequence"/>
</dbReference>
<reference evidence="10 11" key="1">
    <citation type="submission" date="2022-07" db="EMBL/GenBank/DDBJ databases">
        <title>Genome-wide signatures of adaptation to extreme environments.</title>
        <authorList>
            <person name="Cho C.H."/>
            <person name="Yoon H.S."/>
        </authorList>
    </citation>
    <scope>NUCLEOTIDE SEQUENCE [LARGE SCALE GENOMIC DNA]</scope>
    <source>
        <strain evidence="10 11">108.79 E11</strain>
    </source>
</reference>
<dbReference type="InterPro" id="IPR003378">
    <property type="entry name" value="Fringe-like_glycosylTrfase"/>
</dbReference>
<evidence type="ECO:0000256" key="7">
    <source>
        <dbReference type="ARBA" id="ARBA00023136"/>
    </source>
</evidence>
<evidence type="ECO:0000313" key="11">
    <source>
        <dbReference type="Proteomes" id="UP001300502"/>
    </source>
</evidence>
<dbReference type="GO" id="GO:0016020">
    <property type="term" value="C:membrane"/>
    <property type="evidence" value="ECO:0007669"/>
    <property type="project" value="UniProtKB-SubCell"/>
</dbReference>
<dbReference type="Pfam" id="PF02434">
    <property type="entry name" value="Fringe"/>
    <property type="match status" value="1"/>
</dbReference>
<evidence type="ECO:0000256" key="1">
    <source>
        <dbReference type="ARBA" id="ARBA00004606"/>
    </source>
</evidence>
<sequence length="300" mass="34989">MVWQQPPSYLHTQDELPPKAKDIFFGVTTCQRYADEYAQAVYQTWARLVEPRMLRFFSDAPHPLLPTVVTSKLDMAQVNKKLKKNYRKRVAHKERYLRQESNRSLELFAWAWDHVPDAKWFYKGDDDSFVRVEWLQALLNEFDATKPLYLGSTRRFRGKLVPVLERDMARTIEHTDLRYAMGGAGYVLSRGLLEQWRPLMNQCIVYNGEDKTVAKCIWDTLHIEPLNVPGFSFVHPDKIDPVTRDNFIWIGIVLTREEMLFRKKKTNSTHSLVYEVASPETKSFGPKYIPFTVPSIGASI</sequence>
<dbReference type="AlphaFoldDB" id="A0AAV9IEW2"/>
<organism evidence="10 11">
    <name type="scientific">Galdieria yellowstonensis</name>
    <dbReference type="NCBI Taxonomy" id="3028027"/>
    <lineage>
        <taxon>Eukaryota</taxon>
        <taxon>Rhodophyta</taxon>
        <taxon>Bangiophyceae</taxon>
        <taxon>Galdieriales</taxon>
        <taxon>Galdieriaceae</taxon>
        <taxon>Galdieria</taxon>
    </lineage>
</organism>
<dbReference type="GO" id="GO:0012505">
    <property type="term" value="C:endomembrane system"/>
    <property type="evidence" value="ECO:0007669"/>
    <property type="project" value="UniProtKB-SubCell"/>
</dbReference>
<keyword evidence="6" id="KW-1133">Transmembrane helix</keyword>
<keyword evidence="5" id="KW-0735">Signal-anchor</keyword>
<evidence type="ECO:0000256" key="5">
    <source>
        <dbReference type="ARBA" id="ARBA00022968"/>
    </source>
</evidence>
<evidence type="ECO:0000256" key="6">
    <source>
        <dbReference type="ARBA" id="ARBA00022989"/>
    </source>
</evidence>
<dbReference type="InterPro" id="IPR029044">
    <property type="entry name" value="Nucleotide-diphossugar_trans"/>
</dbReference>
<evidence type="ECO:0000313" key="10">
    <source>
        <dbReference type="EMBL" id="KAK4525893.1"/>
    </source>
</evidence>
<evidence type="ECO:0000259" key="9">
    <source>
        <dbReference type="Pfam" id="PF02434"/>
    </source>
</evidence>
<keyword evidence="4" id="KW-0812">Transmembrane</keyword>
<evidence type="ECO:0000256" key="2">
    <source>
        <dbReference type="ARBA" id="ARBA00022676"/>
    </source>
</evidence>
<keyword evidence="2" id="KW-0328">Glycosyltransferase</keyword>
<evidence type="ECO:0000256" key="4">
    <source>
        <dbReference type="ARBA" id="ARBA00022692"/>
    </source>
</evidence>
<gene>
    <name evidence="10" type="ORF">GAYE_SCF17G3802</name>
</gene>
<name>A0AAV9IEW2_9RHOD</name>
<evidence type="ECO:0000256" key="8">
    <source>
        <dbReference type="ARBA" id="ARBA00037847"/>
    </source>
</evidence>
<dbReference type="GO" id="GO:0016757">
    <property type="term" value="F:glycosyltransferase activity"/>
    <property type="evidence" value="ECO:0007669"/>
    <property type="project" value="UniProtKB-KW"/>
</dbReference>
<keyword evidence="7" id="KW-0472">Membrane</keyword>
<accession>A0AAV9IEW2</accession>
<protein>
    <recommendedName>
        <fullName evidence="9">Fringe-like glycosyltransferase domain-containing protein</fullName>
    </recommendedName>
</protein>
<proteinExistence type="predicted"/>
<comment type="subcellular location">
    <subcellularLocation>
        <location evidence="8">Endomembrane system</location>
        <topology evidence="8">Single-pass membrane protein</topology>
    </subcellularLocation>
    <subcellularLocation>
        <location evidence="1">Membrane</location>
        <topology evidence="1">Single-pass type II membrane protein</topology>
    </subcellularLocation>
</comment>
<keyword evidence="3" id="KW-0808">Transferase</keyword>
<dbReference type="PANTHER" id="PTHR10811">
    <property type="entry name" value="FRINGE-RELATED"/>
    <property type="match status" value="1"/>
</dbReference>
<dbReference type="SUPFAM" id="SSF53448">
    <property type="entry name" value="Nucleotide-diphospho-sugar transferases"/>
    <property type="match status" value="1"/>
</dbReference>